<evidence type="ECO:0000313" key="12">
    <source>
        <dbReference type="EMBL" id="NKE69915.1"/>
    </source>
</evidence>
<evidence type="ECO:0000256" key="1">
    <source>
        <dbReference type="ARBA" id="ARBA00022679"/>
    </source>
</evidence>
<comment type="caution">
    <text evidence="12">The sequence shown here is derived from an EMBL/GenBank/DDBJ whole genome shotgun (WGS) entry which is preliminary data.</text>
</comment>
<dbReference type="InterPro" id="IPR043519">
    <property type="entry name" value="NT_sf"/>
</dbReference>
<feature type="domain" description="HD" evidence="11">
    <location>
        <begin position="310"/>
        <end position="388"/>
    </location>
</feature>
<dbReference type="GO" id="GO:0008033">
    <property type="term" value="P:tRNA processing"/>
    <property type="evidence" value="ECO:0007669"/>
    <property type="project" value="UniProtKB-KW"/>
</dbReference>
<dbReference type="GO" id="GO:0016779">
    <property type="term" value="F:nucleotidyltransferase activity"/>
    <property type="evidence" value="ECO:0007669"/>
    <property type="project" value="UniProtKB-KW"/>
</dbReference>
<dbReference type="GO" id="GO:0003723">
    <property type="term" value="F:RNA binding"/>
    <property type="evidence" value="ECO:0007669"/>
    <property type="project" value="UniProtKB-KW"/>
</dbReference>
<dbReference type="InterPro" id="IPR002646">
    <property type="entry name" value="PolA_pol_head_dom"/>
</dbReference>
<evidence type="ECO:0000256" key="2">
    <source>
        <dbReference type="ARBA" id="ARBA00022694"/>
    </source>
</evidence>
<evidence type="ECO:0000259" key="10">
    <source>
        <dbReference type="Pfam" id="PF01743"/>
    </source>
</evidence>
<keyword evidence="4" id="KW-0479">Metal-binding</keyword>
<name>A0A7X6DMJ1_9BACT</name>
<evidence type="ECO:0000256" key="6">
    <source>
        <dbReference type="ARBA" id="ARBA00022840"/>
    </source>
</evidence>
<dbReference type="PANTHER" id="PTHR47545">
    <property type="entry name" value="MULTIFUNCTIONAL CCA PROTEIN"/>
    <property type="match status" value="1"/>
</dbReference>
<dbReference type="InterPro" id="IPR050124">
    <property type="entry name" value="tRNA_CCA-adding_enzyme"/>
</dbReference>
<dbReference type="SUPFAM" id="SSF81891">
    <property type="entry name" value="Poly A polymerase C-terminal region-like"/>
    <property type="match status" value="1"/>
</dbReference>
<dbReference type="EMBL" id="VTOW01000001">
    <property type="protein sequence ID" value="NKE69915.1"/>
    <property type="molecule type" value="Genomic_DNA"/>
</dbReference>
<keyword evidence="13" id="KW-1185">Reference proteome</keyword>
<keyword evidence="2" id="KW-0819">tRNA processing</keyword>
<evidence type="ECO:0000259" key="11">
    <source>
        <dbReference type="Pfam" id="PF01966"/>
    </source>
</evidence>
<keyword evidence="7" id="KW-0460">Magnesium</keyword>
<dbReference type="Gene3D" id="3.30.460.10">
    <property type="entry name" value="Beta Polymerase, domain 2"/>
    <property type="match status" value="1"/>
</dbReference>
<evidence type="ECO:0000256" key="9">
    <source>
        <dbReference type="RuleBase" id="RU003953"/>
    </source>
</evidence>
<dbReference type="InterPro" id="IPR006674">
    <property type="entry name" value="HD_domain"/>
</dbReference>
<dbReference type="Proteomes" id="UP000534783">
    <property type="component" value="Unassembled WGS sequence"/>
</dbReference>
<keyword evidence="5" id="KW-0547">Nucleotide-binding</keyword>
<evidence type="ECO:0000256" key="3">
    <source>
        <dbReference type="ARBA" id="ARBA00022695"/>
    </source>
</evidence>
<keyword evidence="6" id="KW-0067">ATP-binding</keyword>
<evidence type="ECO:0000256" key="5">
    <source>
        <dbReference type="ARBA" id="ARBA00022741"/>
    </source>
</evidence>
<dbReference type="CDD" id="cd00077">
    <property type="entry name" value="HDc"/>
    <property type="match status" value="1"/>
</dbReference>
<comment type="similarity">
    <text evidence="9">Belongs to the tRNA nucleotidyltransferase/poly(A) polymerase family.</text>
</comment>
<dbReference type="Pfam" id="PF01966">
    <property type="entry name" value="HD"/>
    <property type="match status" value="1"/>
</dbReference>
<dbReference type="GO" id="GO:0005524">
    <property type="term" value="F:ATP binding"/>
    <property type="evidence" value="ECO:0007669"/>
    <property type="project" value="UniProtKB-KW"/>
</dbReference>
<feature type="domain" description="Poly A polymerase head" evidence="10">
    <location>
        <begin position="37"/>
        <end position="171"/>
    </location>
</feature>
<evidence type="ECO:0000256" key="4">
    <source>
        <dbReference type="ARBA" id="ARBA00022723"/>
    </source>
</evidence>
<evidence type="ECO:0000313" key="13">
    <source>
        <dbReference type="Proteomes" id="UP000534783"/>
    </source>
</evidence>
<dbReference type="Gene3D" id="1.10.3090.10">
    <property type="entry name" value="cca-adding enzyme, domain 2"/>
    <property type="match status" value="1"/>
</dbReference>
<dbReference type="InterPro" id="IPR003607">
    <property type="entry name" value="HD/PDEase_dom"/>
</dbReference>
<dbReference type="CDD" id="cd05398">
    <property type="entry name" value="NT_ClassII-CCAase"/>
    <property type="match status" value="1"/>
</dbReference>
<dbReference type="GO" id="GO:0046872">
    <property type="term" value="F:metal ion binding"/>
    <property type="evidence" value="ECO:0007669"/>
    <property type="project" value="UniProtKB-KW"/>
</dbReference>
<evidence type="ECO:0000256" key="8">
    <source>
        <dbReference type="ARBA" id="ARBA00022884"/>
    </source>
</evidence>
<sequence>MKGMALFVDHLWRKIDQSRAAFPFLAALETRFPEGEIYLVGGAVRDLLLGRETKDFDFLVRGIPAEKLRDFLKLHGKVNWVGKNFGVYKFAPHGAVLEEQIDIALPRTERAFLKGGGGRRDFEVQSDAALPVEEDLRRRDFTVNAIAADLRKKSLVDPFGGGNDLKAGLLRAVGDPAQRFAEDSSRLLRALRFACQFQFRFEEKTWTALRAAIGALNAKREDGSEIVPREIIAKELIKAIVSDPVRAFDLWDESGAFAELIPELLRMKGCPQPEIYHTEGDVWIHTRLALSVLASPVFQAEFQQPYDAETALAVLFHDIGKPYTLQTPERDGVDRIRFNGHDQIGARLAREIAARLKLSTFTKGSRYHVNEEALAWLIEKHLILVQGEVDQMRAATIEKHFLNPQRPGHKLLHLIFCDGSATVPPSGSPQLVSYRRLRERITGMEAMAASRARIPAPLLSGEEVMALLGIPPGPEVGSVLALVREEQLSGRLTDREGAIAFLKKQRTGPA</sequence>
<protein>
    <submittedName>
        <fullName evidence="12">CCA tRNA nucleotidyltransferase</fullName>
    </submittedName>
</protein>
<keyword evidence="1 9" id="KW-0808">Transferase</keyword>
<keyword evidence="3" id="KW-0548">Nucleotidyltransferase</keyword>
<reference evidence="12 13" key="1">
    <citation type="journal article" date="2020" name="Nature">
        <title>Bacterial chemolithoautotrophy via manganese oxidation.</title>
        <authorList>
            <person name="Yu H."/>
            <person name="Leadbetter J.R."/>
        </authorList>
    </citation>
    <scope>NUCLEOTIDE SEQUENCE [LARGE SCALE GENOMIC DNA]</scope>
    <source>
        <strain evidence="12 13">Mn-1</strain>
    </source>
</reference>
<gene>
    <name evidence="12" type="ORF">MNODULE_04045</name>
</gene>
<dbReference type="PANTHER" id="PTHR47545:SF1">
    <property type="entry name" value="MULTIFUNCTIONAL CCA PROTEIN"/>
    <property type="match status" value="1"/>
</dbReference>
<dbReference type="AlphaFoldDB" id="A0A7X6DMJ1"/>
<keyword evidence="8 9" id="KW-0694">RNA-binding</keyword>
<organism evidence="12 13">
    <name type="scientific">Candidatus Manganitrophus noduliformans</name>
    <dbReference type="NCBI Taxonomy" id="2606439"/>
    <lineage>
        <taxon>Bacteria</taxon>
        <taxon>Pseudomonadati</taxon>
        <taxon>Nitrospirota</taxon>
        <taxon>Nitrospiria</taxon>
        <taxon>Candidatus Troglogloeales</taxon>
        <taxon>Candidatus Manganitrophaceae</taxon>
        <taxon>Candidatus Manganitrophus</taxon>
    </lineage>
</organism>
<dbReference type="Pfam" id="PF01743">
    <property type="entry name" value="PolyA_pol"/>
    <property type="match status" value="1"/>
</dbReference>
<evidence type="ECO:0000256" key="7">
    <source>
        <dbReference type="ARBA" id="ARBA00022842"/>
    </source>
</evidence>
<accession>A0A7X6DMJ1</accession>
<proteinExistence type="inferred from homology"/>
<dbReference type="SUPFAM" id="SSF81301">
    <property type="entry name" value="Nucleotidyltransferase"/>
    <property type="match status" value="1"/>
</dbReference>